<dbReference type="PROSITE" id="PS01124">
    <property type="entry name" value="HTH_ARAC_FAMILY_2"/>
    <property type="match status" value="1"/>
</dbReference>
<dbReference type="Pfam" id="PF01965">
    <property type="entry name" value="DJ-1_PfpI"/>
    <property type="match status" value="1"/>
</dbReference>
<dbReference type="CDD" id="cd03138">
    <property type="entry name" value="GATase1_AraC_2"/>
    <property type="match status" value="1"/>
</dbReference>
<name>A0A3E0I7F8_9FLAO</name>
<dbReference type="EMBL" id="QUNS01000002">
    <property type="protein sequence ID" value="REH54694.1"/>
    <property type="molecule type" value="Genomic_DNA"/>
</dbReference>
<comment type="caution">
    <text evidence="4">The sequence shown here is derived from an EMBL/GenBank/DDBJ whole genome shotgun (WGS) entry which is preliminary data.</text>
</comment>
<evidence type="ECO:0000256" key="1">
    <source>
        <dbReference type="ARBA" id="ARBA00023015"/>
    </source>
</evidence>
<evidence type="ECO:0000313" key="5">
    <source>
        <dbReference type="Proteomes" id="UP000256884"/>
    </source>
</evidence>
<dbReference type="InterPro" id="IPR002818">
    <property type="entry name" value="DJ-1/PfpI"/>
</dbReference>
<gene>
    <name evidence="4" type="ORF">C7448_102217</name>
</gene>
<dbReference type="GO" id="GO:0003700">
    <property type="term" value="F:DNA-binding transcription factor activity"/>
    <property type="evidence" value="ECO:0007669"/>
    <property type="project" value="InterPro"/>
</dbReference>
<keyword evidence="1" id="KW-0805">Transcription regulation</keyword>
<evidence type="ECO:0000256" key="2">
    <source>
        <dbReference type="ARBA" id="ARBA00023163"/>
    </source>
</evidence>
<dbReference type="Pfam" id="PF12833">
    <property type="entry name" value="HTH_18"/>
    <property type="match status" value="1"/>
</dbReference>
<dbReference type="InterPro" id="IPR018060">
    <property type="entry name" value="HTH_AraC"/>
</dbReference>
<dbReference type="SUPFAM" id="SSF52317">
    <property type="entry name" value="Class I glutamine amidotransferase-like"/>
    <property type="match status" value="1"/>
</dbReference>
<dbReference type="InterPro" id="IPR029062">
    <property type="entry name" value="Class_I_gatase-like"/>
</dbReference>
<feature type="domain" description="HTH araC/xylS-type" evidence="3">
    <location>
        <begin position="221"/>
        <end position="319"/>
    </location>
</feature>
<proteinExistence type="predicted"/>
<dbReference type="SMART" id="SM00342">
    <property type="entry name" value="HTH_ARAC"/>
    <property type="match status" value="1"/>
</dbReference>
<dbReference type="SUPFAM" id="SSF46689">
    <property type="entry name" value="Homeodomain-like"/>
    <property type="match status" value="2"/>
</dbReference>
<dbReference type="GO" id="GO:0043565">
    <property type="term" value="F:sequence-specific DNA binding"/>
    <property type="evidence" value="ECO:0007669"/>
    <property type="project" value="InterPro"/>
</dbReference>
<dbReference type="Proteomes" id="UP000256884">
    <property type="component" value="Unassembled WGS sequence"/>
</dbReference>
<protein>
    <submittedName>
        <fullName evidence="4">Transcriptional regulator GlxA family with amidase domain</fullName>
    </submittedName>
</protein>
<evidence type="ECO:0000259" key="3">
    <source>
        <dbReference type="PROSITE" id="PS01124"/>
    </source>
</evidence>
<organism evidence="4 5">
    <name type="scientific">Tenacibaculum gallaicum</name>
    <dbReference type="NCBI Taxonomy" id="561505"/>
    <lineage>
        <taxon>Bacteria</taxon>
        <taxon>Pseudomonadati</taxon>
        <taxon>Bacteroidota</taxon>
        <taxon>Flavobacteriia</taxon>
        <taxon>Flavobacteriales</taxon>
        <taxon>Flavobacteriaceae</taxon>
        <taxon>Tenacibaculum</taxon>
    </lineage>
</organism>
<dbReference type="PANTHER" id="PTHR43130:SF3">
    <property type="entry name" value="HTH-TYPE TRANSCRIPTIONAL REGULATOR RV1931C"/>
    <property type="match status" value="1"/>
</dbReference>
<dbReference type="InterPro" id="IPR009057">
    <property type="entry name" value="Homeodomain-like_sf"/>
</dbReference>
<sequence length="326" mass="36781">MKHISILVPEGDSSLSNLEATYKMFTMANDALLKAGKQSLFATYLVGTHKKARLSNGVFSIIPNTTIADVQKTDLIIIPAIHGDYAQVVSKNSAFIPWIKKQYANGAEVASLCIGAFLLASTGLLNGQDCATHWLAADEFRKMFPDVNLVDNRIITDENGLYTSGGAYSSLNLNIYLVEKFAGREMAVLSSKIFEIDINRNSQSPFIIFKGQKSHNDKDILKIQEHIEQNYQQKITVDELSEKIAVSRRTFERRFKKATANTVMEYVQRVKIEAAKKEFERGNKTVNEIMYEVGYNDPKGFREVFKKVTNMTPSEYANKYRKAVYV</sequence>
<accession>A0A3E0I7F8</accession>
<dbReference type="PANTHER" id="PTHR43130">
    <property type="entry name" value="ARAC-FAMILY TRANSCRIPTIONAL REGULATOR"/>
    <property type="match status" value="1"/>
</dbReference>
<keyword evidence="5" id="KW-1185">Reference proteome</keyword>
<dbReference type="Gene3D" id="3.40.50.880">
    <property type="match status" value="1"/>
</dbReference>
<dbReference type="InterPro" id="IPR052158">
    <property type="entry name" value="INH-QAR"/>
</dbReference>
<dbReference type="AlphaFoldDB" id="A0A3E0I7F8"/>
<reference evidence="4 5" key="1">
    <citation type="submission" date="2018-08" db="EMBL/GenBank/DDBJ databases">
        <title>Genomic Encyclopedia of Type Strains, Phase IV (KMG-IV): sequencing the most valuable type-strain genomes for metagenomic binning, comparative biology and taxonomic classification.</title>
        <authorList>
            <person name="Goeker M."/>
        </authorList>
    </citation>
    <scope>NUCLEOTIDE SEQUENCE [LARGE SCALE GENOMIC DNA]</scope>
    <source>
        <strain evidence="4 5">DSM 18841</strain>
    </source>
</reference>
<dbReference type="OrthoDB" id="9803764at2"/>
<dbReference type="RefSeq" id="WP_115900343.1">
    <property type="nucleotide sequence ID" value="NZ_QUNS01000002.1"/>
</dbReference>
<dbReference type="Gene3D" id="1.10.10.60">
    <property type="entry name" value="Homeodomain-like"/>
    <property type="match status" value="2"/>
</dbReference>
<keyword evidence="2" id="KW-0804">Transcription</keyword>
<evidence type="ECO:0000313" key="4">
    <source>
        <dbReference type="EMBL" id="REH54694.1"/>
    </source>
</evidence>